<dbReference type="Proteomes" id="UP000324853">
    <property type="component" value="Unassembled WGS sequence"/>
</dbReference>
<evidence type="ECO:0000313" key="2">
    <source>
        <dbReference type="Proteomes" id="UP000324853"/>
    </source>
</evidence>
<dbReference type="OrthoDB" id="6058756at2"/>
<proteinExistence type="predicted"/>
<evidence type="ECO:0000313" key="1">
    <source>
        <dbReference type="EMBL" id="TYL72065.1"/>
    </source>
</evidence>
<organism evidence="1 2">
    <name type="scientific">Bradyrhizobium cytisi</name>
    <dbReference type="NCBI Taxonomy" id="515489"/>
    <lineage>
        <taxon>Bacteria</taxon>
        <taxon>Pseudomonadati</taxon>
        <taxon>Pseudomonadota</taxon>
        <taxon>Alphaproteobacteria</taxon>
        <taxon>Hyphomicrobiales</taxon>
        <taxon>Nitrobacteraceae</taxon>
        <taxon>Bradyrhizobium</taxon>
    </lineage>
</organism>
<dbReference type="SUPFAM" id="SSF46785">
    <property type="entry name" value="Winged helix' DNA-binding domain"/>
    <property type="match status" value="1"/>
</dbReference>
<gene>
    <name evidence="1" type="ORF">FXB38_39250</name>
</gene>
<dbReference type="InterPro" id="IPR036390">
    <property type="entry name" value="WH_DNA-bd_sf"/>
</dbReference>
<protein>
    <recommendedName>
        <fullName evidence="3">Helix-turn-helix domain-containing protein</fullName>
    </recommendedName>
</protein>
<dbReference type="AlphaFoldDB" id="A0A5S4WC19"/>
<evidence type="ECO:0008006" key="3">
    <source>
        <dbReference type="Google" id="ProtNLM"/>
    </source>
</evidence>
<name>A0A5S4WC19_9BRAD</name>
<comment type="caution">
    <text evidence="1">The sequence shown here is derived from an EMBL/GenBank/DDBJ whole genome shotgun (WGS) entry which is preliminary data.</text>
</comment>
<sequence length="140" mass="15792">MKAKRSATERYIRLTHRMMQTNAWRSLDGNARAIYLELAMLYRGNNNGSIGFSTREAARSIQVSRATAARAMIALQDRGFIVATTKGRFDLNRRATDWRLTEFRCDLTGQPASREFETWATADIPPLRTCGESAERGTDG</sequence>
<accession>A0A5S4WC19</accession>
<dbReference type="RefSeq" id="WP_148756264.1">
    <property type="nucleotide sequence ID" value="NZ_VSSR01000090.1"/>
</dbReference>
<dbReference type="EMBL" id="VSSR01000090">
    <property type="protein sequence ID" value="TYL72065.1"/>
    <property type="molecule type" value="Genomic_DNA"/>
</dbReference>
<reference evidence="1 2" key="1">
    <citation type="submission" date="2019-08" db="EMBL/GenBank/DDBJ databases">
        <title>Bradyrhizobium hipponensis sp. nov., a rhizobium isolated from a Lupinus angustifolius root nodule in Tunisia.</title>
        <authorList>
            <person name="Off K."/>
            <person name="Rejili M."/>
            <person name="Mars M."/>
            <person name="Brachmann A."/>
            <person name="Marin M."/>
        </authorList>
    </citation>
    <scope>NUCLEOTIDE SEQUENCE [LARGE SCALE GENOMIC DNA]</scope>
    <source>
        <strain evidence="1 2">CTAW11</strain>
    </source>
</reference>
<keyword evidence="2" id="KW-1185">Reference proteome</keyword>